<name>A0A7S1AV35_NOCSC</name>
<reference evidence="1" key="1">
    <citation type="submission" date="2021-01" db="EMBL/GenBank/DDBJ databases">
        <authorList>
            <person name="Corre E."/>
            <person name="Pelletier E."/>
            <person name="Niang G."/>
            <person name="Scheremetjew M."/>
            <person name="Finn R."/>
            <person name="Kale V."/>
            <person name="Holt S."/>
            <person name="Cochrane G."/>
            <person name="Meng A."/>
            <person name="Brown T."/>
            <person name="Cohen L."/>
        </authorList>
    </citation>
    <scope>NUCLEOTIDE SEQUENCE</scope>
</reference>
<gene>
    <name evidence="1" type="ORF">NSCI0253_LOCUS40319</name>
</gene>
<proteinExistence type="predicted"/>
<dbReference type="AlphaFoldDB" id="A0A7S1AV35"/>
<dbReference type="EMBL" id="HBFQ01056828">
    <property type="protein sequence ID" value="CAD8865964.1"/>
    <property type="molecule type" value="Transcribed_RNA"/>
</dbReference>
<sequence length="305" mass="34083">MIPRQMITSELTVPLPDTGLVDRVATADPSFRLPVSSDQPQTASCRAASLNLDPFNLAAEELAMTDCCQGVEVRRTWAETELVRTFGGHQFPGTPDGMFEDWCGTLTCVQVVRVPLVLGMNSECMQRSLAQTVLVKIVKSQTWLRATECAPHEFIIFCWLPFSVPLVVVEYSDSLMDRVRQLDPRFSLRLRVPARPGSLFPALFASNRDGKLKHCLSCSDLATFGGSADDTDDVDFEWDITWDWASEVQEQPYSQVDEVNMEREHVQELSHGVQGIDPGECDLGYHVWLGSALVSRSCLRDVLRV</sequence>
<accession>A0A7S1AV35</accession>
<protein>
    <submittedName>
        <fullName evidence="1">Uncharacterized protein</fullName>
    </submittedName>
</protein>
<evidence type="ECO:0000313" key="1">
    <source>
        <dbReference type="EMBL" id="CAD8865964.1"/>
    </source>
</evidence>
<organism evidence="1">
    <name type="scientific">Noctiluca scintillans</name>
    <name type="common">Sea sparkle</name>
    <name type="synonym">Red tide dinoflagellate</name>
    <dbReference type="NCBI Taxonomy" id="2966"/>
    <lineage>
        <taxon>Eukaryota</taxon>
        <taxon>Sar</taxon>
        <taxon>Alveolata</taxon>
        <taxon>Dinophyceae</taxon>
        <taxon>Noctilucales</taxon>
        <taxon>Noctilucaceae</taxon>
        <taxon>Noctiluca</taxon>
    </lineage>
</organism>